<feature type="signal peptide" evidence="1">
    <location>
        <begin position="1"/>
        <end position="30"/>
    </location>
</feature>
<accession>A0A1R3IEU2</accession>
<keyword evidence="3" id="KW-1185">Reference proteome</keyword>
<dbReference type="AlphaFoldDB" id="A0A1R3IEU2"/>
<evidence type="ECO:0000313" key="3">
    <source>
        <dbReference type="Proteomes" id="UP000187203"/>
    </source>
</evidence>
<name>A0A1R3IEU2_9ROSI</name>
<keyword evidence="1" id="KW-0732">Signal</keyword>
<dbReference type="OrthoDB" id="1706534at2759"/>
<gene>
    <name evidence="2" type="ORF">COLO4_23766</name>
</gene>
<organism evidence="2 3">
    <name type="scientific">Corchorus olitorius</name>
    <dbReference type="NCBI Taxonomy" id="93759"/>
    <lineage>
        <taxon>Eukaryota</taxon>
        <taxon>Viridiplantae</taxon>
        <taxon>Streptophyta</taxon>
        <taxon>Embryophyta</taxon>
        <taxon>Tracheophyta</taxon>
        <taxon>Spermatophyta</taxon>
        <taxon>Magnoliopsida</taxon>
        <taxon>eudicotyledons</taxon>
        <taxon>Gunneridae</taxon>
        <taxon>Pentapetalae</taxon>
        <taxon>rosids</taxon>
        <taxon>malvids</taxon>
        <taxon>Malvales</taxon>
        <taxon>Malvaceae</taxon>
        <taxon>Grewioideae</taxon>
        <taxon>Apeibeae</taxon>
        <taxon>Corchorus</taxon>
    </lineage>
</organism>
<dbReference type="Proteomes" id="UP000187203">
    <property type="component" value="Unassembled WGS sequence"/>
</dbReference>
<proteinExistence type="predicted"/>
<sequence length="81" mass="8878">MAATCLKKTLAGFIAMFLVTLILCQGIANAEPKMLVMDSEMPQVGESTPGMPLYRSRSHPQVLIPEYKVDDKKAKGDPIKI</sequence>
<protein>
    <recommendedName>
        <fullName evidence="4">Transmembrane protein</fullName>
    </recommendedName>
</protein>
<evidence type="ECO:0000313" key="2">
    <source>
        <dbReference type="EMBL" id="OMO81090.1"/>
    </source>
</evidence>
<evidence type="ECO:0000256" key="1">
    <source>
        <dbReference type="SAM" id="SignalP"/>
    </source>
</evidence>
<feature type="chain" id="PRO_5012435787" description="Transmembrane protein" evidence="1">
    <location>
        <begin position="31"/>
        <end position="81"/>
    </location>
</feature>
<evidence type="ECO:0008006" key="4">
    <source>
        <dbReference type="Google" id="ProtNLM"/>
    </source>
</evidence>
<reference evidence="3" key="1">
    <citation type="submission" date="2013-09" db="EMBL/GenBank/DDBJ databases">
        <title>Corchorus olitorius genome sequencing.</title>
        <authorList>
            <person name="Alam M."/>
            <person name="Haque M.S."/>
            <person name="Islam M.S."/>
            <person name="Emdad E.M."/>
            <person name="Islam M.M."/>
            <person name="Ahmed B."/>
            <person name="Halim A."/>
            <person name="Hossen Q.M.M."/>
            <person name="Hossain M.Z."/>
            <person name="Ahmed R."/>
            <person name="Khan M.M."/>
            <person name="Islam R."/>
            <person name="Rashid M.M."/>
            <person name="Khan S.A."/>
            <person name="Rahman M.S."/>
            <person name="Alam M."/>
            <person name="Yahiya A.S."/>
            <person name="Khan M.S."/>
            <person name="Azam M.S."/>
            <person name="Haque T."/>
            <person name="Lashkar M.Z.H."/>
            <person name="Akhand A.I."/>
            <person name="Morshed G."/>
            <person name="Roy S."/>
            <person name="Uddin K.S."/>
            <person name="Rabeya T."/>
            <person name="Hossain A.S."/>
            <person name="Chowdhury A."/>
            <person name="Snigdha A.R."/>
            <person name="Mortoza M.S."/>
            <person name="Matin S.A."/>
            <person name="Hoque S.M.E."/>
            <person name="Islam M.K."/>
            <person name="Roy D.K."/>
            <person name="Haider R."/>
            <person name="Moosa M.M."/>
            <person name="Elias S.M."/>
            <person name="Hasan A.M."/>
            <person name="Jahan S."/>
            <person name="Shafiuddin M."/>
            <person name="Mahmood N."/>
            <person name="Shommy N.S."/>
        </authorList>
    </citation>
    <scope>NUCLEOTIDE SEQUENCE [LARGE SCALE GENOMIC DNA]</scope>
    <source>
        <strain evidence="3">cv. O-4</strain>
    </source>
</reference>
<comment type="caution">
    <text evidence="2">The sequence shown here is derived from an EMBL/GenBank/DDBJ whole genome shotgun (WGS) entry which is preliminary data.</text>
</comment>
<dbReference type="EMBL" id="AWUE01018346">
    <property type="protein sequence ID" value="OMO81090.1"/>
    <property type="molecule type" value="Genomic_DNA"/>
</dbReference>